<keyword evidence="1" id="KW-1133">Transmembrane helix</keyword>
<proteinExistence type="predicted"/>
<evidence type="ECO:0000313" key="3">
    <source>
        <dbReference type="Proteomes" id="UP000298588"/>
    </source>
</evidence>
<keyword evidence="1" id="KW-0812">Transmembrane</keyword>
<reference evidence="2 3" key="1">
    <citation type="submission" date="2019-04" db="EMBL/GenBank/DDBJ databases">
        <title>Phreatobacter aquaticus sp. nov.</title>
        <authorList>
            <person name="Choi A."/>
            <person name="Baek K."/>
        </authorList>
    </citation>
    <scope>NUCLEOTIDE SEQUENCE [LARGE SCALE GENOMIC DNA]</scope>
    <source>
        <strain evidence="2 3">NMCR1094</strain>
    </source>
</reference>
<accession>A0A4D7QRE9</accession>
<keyword evidence="3" id="KW-1185">Reference proteome</keyword>
<protein>
    <submittedName>
        <fullName evidence="2">Uncharacterized protein</fullName>
    </submittedName>
</protein>
<keyword evidence="1" id="KW-0472">Membrane</keyword>
<dbReference type="EMBL" id="CP039865">
    <property type="protein sequence ID" value="QCK87824.1"/>
    <property type="molecule type" value="Genomic_DNA"/>
</dbReference>
<organism evidence="2 3">
    <name type="scientific">Phreatobacter aquaticus</name>
    <dbReference type="NCBI Taxonomy" id="2570229"/>
    <lineage>
        <taxon>Bacteria</taxon>
        <taxon>Pseudomonadati</taxon>
        <taxon>Pseudomonadota</taxon>
        <taxon>Alphaproteobacteria</taxon>
        <taxon>Hyphomicrobiales</taxon>
        <taxon>Phreatobacteraceae</taxon>
        <taxon>Phreatobacter</taxon>
    </lineage>
</organism>
<name>A0A4D7QRE9_9HYPH</name>
<gene>
    <name evidence="2" type="ORF">E8L99_19730</name>
</gene>
<sequence length="75" mass="7900">MIVVLLLASIAIGIATAALLWSHGILLALLVAPVVTSVLVFAGAVLIAYRQPNQSAESSPLSQAVNEVLTKLHWR</sequence>
<evidence type="ECO:0000256" key="1">
    <source>
        <dbReference type="SAM" id="Phobius"/>
    </source>
</evidence>
<dbReference type="KEGG" id="paqt:E8L99_19730"/>
<feature type="transmembrane region" description="Helical" evidence="1">
    <location>
        <begin position="27"/>
        <end position="49"/>
    </location>
</feature>
<dbReference type="AlphaFoldDB" id="A0A4D7QRE9"/>
<dbReference type="Proteomes" id="UP000298588">
    <property type="component" value="Chromosome"/>
</dbReference>
<dbReference type="RefSeq" id="WP_137101152.1">
    <property type="nucleotide sequence ID" value="NZ_CP039865.1"/>
</dbReference>
<evidence type="ECO:0000313" key="2">
    <source>
        <dbReference type="EMBL" id="QCK87824.1"/>
    </source>
</evidence>